<evidence type="ECO:0000259" key="4">
    <source>
        <dbReference type="PROSITE" id="PS50010"/>
    </source>
</evidence>
<dbReference type="Pfam" id="PF15405">
    <property type="entry name" value="PH_5"/>
    <property type="match status" value="1"/>
</dbReference>
<accession>A0AAE8MUU9</accession>
<feature type="compositionally biased region" description="Polar residues" evidence="3">
    <location>
        <begin position="528"/>
        <end position="538"/>
    </location>
</feature>
<dbReference type="SUPFAM" id="SSF48065">
    <property type="entry name" value="DBL homology domain (DH-domain)"/>
    <property type="match status" value="1"/>
</dbReference>
<dbReference type="CDD" id="cd00160">
    <property type="entry name" value="RhoGEF"/>
    <property type="match status" value="1"/>
</dbReference>
<feature type="region of interest" description="Disordered" evidence="3">
    <location>
        <begin position="258"/>
        <end position="340"/>
    </location>
</feature>
<dbReference type="InterPro" id="IPR057283">
    <property type="entry name" value="RGF3_WH"/>
</dbReference>
<dbReference type="EMBL" id="ONZQ02000003">
    <property type="protein sequence ID" value="SPN99948.1"/>
    <property type="molecule type" value="Genomic_DNA"/>
</dbReference>
<sequence length="1720" mass="189988">MSFRGDDQRRYGQVPPVQYPVANRPNDQAAAYSTRRRSFDQGDDAALLGQAPSHGFNGPTGGDELFLGSSTGAAPPPPSNYHSTYQNQYEQPYSQPPPPSTYNPQHFGRSPSASLPYHPGPPSQYQVSTTAPPAPQAPGPGASYTPAAYNPAAYASTAAPQRTPTYQGYTNYTPQYGNSQPTAGYGSPSSVYPPAPPHSGQASVPPASQYDPGLPSPPPHSATSSHGAGYDPSIYSTTSYTGSQYSTFSNGNSPSITSYSASSTATTPYPAYSQMPAGPQYNVNDPTSFQNRSSRSNSQASRLSSSSTHGVQTSTSLRHPRDAPLPGRPIHQTQGDELHWAPNGSIQEEDFSQEHLDQDTIIQDIEAELGGAGRRDRPSPLGGARVSDDDIRNYRASDASTPRSDTATTPSAVRYDHRYPHHLGNESDPEGMAGALAMRQAEMDDQRFSGNPYPQSDVMPVPNLAHLEEEESSGSDFGGMDLGLFSGGYAGNLTYGTDVGFPPVPGSTQEESRPLPPTPSYPQYPTSDTAPANDSKQPTAEMDYPGAGGLLQPGSAYPTASYRSSFDDGEEQGSLYSRQSGSESPYKEDEYPDIFYHPGPTNRPLPSLPMLDTKSPMVTMPVGQGQYQHGYSLSSESRPAYPSDRLDVHYSPGSSHSQVERSISLISHSTTPTVQAPTRSRTDAAEERKRLYRQSAQHSAQDSDRYEYDAGPPASVAYDMITLPTGRKRKFVPAKLTSQDIRRCSEPWALSSIARWVREMADGEPDLKQKTIEEGLVRLFTAKVPTMNVADAETLSVRVVDIMLQSGILVPEEEWVKFGPGAISGVLWQLTGSGCYAPKLHEVEAYGRCYSHHCTRTLKKANIDDLLSEDSVKQEDWATFFKLTKESIQGKHKKEIEKQNVLHEIVTSEEGYMGQLEVLRVLYRDQLRTRQPPIIAPQNMERFLEKVFGKVDAVQATNKNHLLAQLKYRQQEQGPWITGFSDLFREWIRKARTAYVEYASAYPLALFLMKREAERNLHFRQFLDQVRSHKRSERLDWTHFLKTPITRLQRYSFLLDTVEKNMLGESEEKTNLAKAIEEIRTVTLECDQRVAEMQRQAEMMELNAMLVLRPGFQAMLNLDHLGRKLLFQGDVQRIGSKGMRWVESHALLFDHYLIIAKTVNKGGGAGRKFDVSKEPIPMPLLFLDSFTEDAVTKQKGLTTPLGRTTTSVSDSKLSRITTNGSDRPGLEHVNSGSSVVSAPRLGPAMATDNEGKVMYPFRVKHLGHEIYTLYAATPQARQEWCSKIIEAKTLHAQALALQNAEPFKLRVLADSAFAYDSVSAIGKQPSVKIEGTPLDRSIRDLEAVYGPGRGPAPVCRAQVNCATGFSAYGKSIIAIGTDYGVYISDASDPRGWQKTEPKTQKVTQIAVLEEFQVCLMIVDRSLISYPLDVVAPVSNFPAPAHDNSRRAPQRLAKDVSFFAAARMKDRMLVFYKKKEGVHNTFFKVLEPVFHRAAEKKSKWLSSSKKTSGVTETFRDYDEFFFPTECYSLNLFHSYIAVSTAKGFELLTLDKKQPMSIPDVKHAAIANIASRIRDQRPLGMFRLNDQEFLLTYEDCAVYVDKHGDVSRTLIMEYSGKQKKAKGATLCGQYLILFNDDYVEVRNAENGRLRQIIAGRDVRCLDYGTRGPTGTTAVEGGLAAPIQNASGQVDSRATVKIGMTHPEIPGMQVVLEMLLNDGHREK</sequence>
<feature type="compositionally biased region" description="Low complexity" evidence="3">
    <location>
        <begin position="288"/>
        <end position="307"/>
    </location>
</feature>
<dbReference type="SMART" id="SM00233">
    <property type="entry name" value="PH"/>
    <property type="match status" value="1"/>
</dbReference>
<dbReference type="InterPro" id="IPR000219">
    <property type="entry name" value="DH_dom"/>
</dbReference>
<dbReference type="Gene3D" id="1.20.900.10">
    <property type="entry name" value="Dbl homology (DH) domain"/>
    <property type="match status" value="1"/>
</dbReference>
<feature type="compositionally biased region" description="Basic and acidic residues" evidence="3">
    <location>
        <begin position="386"/>
        <end position="395"/>
    </location>
</feature>
<evidence type="ECO:0000256" key="1">
    <source>
        <dbReference type="ARBA" id="ARBA00022553"/>
    </source>
</evidence>
<feature type="compositionally biased region" description="Polar residues" evidence="3">
    <location>
        <begin position="398"/>
        <end position="411"/>
    </location>
</feature>
<feature type="compositionally biased region" description="Polar residues" evidence="3">
    <location>
        <begin position="162"/>
        <end position="190"/>
    </location>
</feature>
<dbReference type="PANTHER" id="PTHR46572">
    <property type="entry name" value="RHO1 GDP-GTP EXCHANGE PROTEIN 1-RELATED"/>
    <property type="match status" value="1"/>
</dbReference>
<gene>
    <name evidence="6" type="ORF">DNG_02800</name>
</gene>
<dbReference type="GO" id="GO:0005085">
    <property type="term" value="F:guanyl-nucleotide exchange factor activity"/>
    <property type="evidence" value="ECO:0007669"/>
    <property type="project" value="UniProtKB-KW"/>
</dbReference>
<dbReference type="Pfam" id="PF00780">
    <property type="entry name" value="CNH"/>
    <property type="match status" value="1"/>
</dbReference>
<dbReference type="Pfam" id="PF00621">
    <property type="entry name" value="RhoGEF"/>
    <property type="match status" value="1"/>
</dbReference>
<feature type="region of interest" description="Disordered" evidence="3">
    <location>
        <begin position="500"/>
        <end position="609"/>
    </location>
</feature>
<dbReference type="InterPro" id="IPR052233">
    <property type="entry name" value="Rho-type_GEFs"/>
</dbReference>
<comment type="caution">
    <text evidence="6">The sequence shown here is derived from an EMBL/GenBank/DDBJ whole genome shotgun (WGS) entry which is preliminary data.</text>
</comment>
<keyword evidence="1" id="KW-0597">Phosphoprotein</keyword>
<evidence type="ECO:0000313" key="7">
    <source>
        <dbReference type="Proteomes" id="UP001187682"/>
    </source>
</evidence>
<evidence type="ECO:0000313" key="6">
    <source>
        <dbReference type="EMBL" id="SPN99948.1"/>
    </source>
</evidence>
<reference evidence="6" key="1">
    <citation type="submission" date="2018-03" db="EMBL/GenBank/DDBJ databases">
        <authorList>
            <person name="Guldener U."/>
        </authorList>
    </citation>
    <scope>NUCLEOTIDE SEQUENCE</scope>
</reference>
<dbReference type="InterPro" id="IPR011993">
    <property type="entry name" value="PH-like_dom_sf"/>
</dbReference>
<feature type="compositionally biased region" description="Low complexity" evidence="3">
    <location>
        <begin position="258"/>
        <end position="273"/>
    </location>
</feature>
<proteinExistence type="predicted"/>
<dbReference type="PROSITE" id="PS50010">
    <property type="entry name" value="DH_2"/>
    <property type="match status" value="1"/>
</dbReference>
<feature type="compositionally biased region" description="Polar residues" evidence="3">
    <location>
        <begin position="625"/>
        <end position="637"/>
    </location>
</feature>
<keyword evidence="7" id="KW-1185">Reference proteome</keyword>
<dbReference type="Pfam" id="PF23582">
    <property type="entry name" value="WHD_RGF3"/>
    <property type="match status" value="1"/>
</dbReference>
<feature type="region of interest" description="Disordered" evidence="3">
    <location>
        <begin position="1"/>
        <end position="144"/>
    </location>
</feature>
<feature type="compositionally biased region" description="Basic and acidic residues" evidence="3">
    <location>
        <begin position="680"/>
        <end position="689"/>
    </location>
</feature>
<dbReference type="Proteomes" id="UP001187682">
    <property type="component" value="Unassembled WGS sequence"/>
</dbReference>
<feature type="region of interest" description="Disordered" evidence="3">
    <location>
        <begin position="369"/>
        <end position="411"/>
    </location>
</feature>
<feature type="compositionally biased region" description="Polar residues" evidence="3">
    <location>
        <begin position="574"/>
        <end position="583"/>
    </location>
</feature>
<dbReference type="PANTHER" id="PTHR46572:SF1">
    <property type="entry name" value="RHO1 GUANINE NUCLEOTIDE EXCHANGE FACTOR TUS1"/>
    <property type="match status" value="1"/>
</dbReference>
<feature type="compositionally biased region" description="Polar residues" evidence="3">
    <location>
        <begin position="652"/>
        <end position="679"/>
    </location>
</feature>
<dbReference type="InterPro" id="IPR041675">
    <property type="entry name" value="PH_5"/>
</dbReference>
<feature type="compositionally biased region" description="Polar residues" evidence="3">
    <location>
        <begin position="308"/>
        <end position="317"/>
    </location>
</feature>
<feature type="region of interest" description="Disordered" evidence="3">
    <location>
        <begin position="162"/>
        <end position="230"/>
    </location>
</feature>
<dbReference type="SUPFAM" id="SSF50729">
    <property type="entry name" value="PH domain-like"/>
    <property type="match status" value="1"/>
</dbReference>
<feature type="region of interest" description="Disordered" evidence="3">
    <location>
        <begin position="1201"/>
        <end position="1237"/>
    </location>
</feature>
<dbReference type="InterPro" id="IPR001849">
    <property type="entry name" value="PH_domain"/>
</dbReference>
<protein>
    <submittedName>
        <fullName evidence="6">Related to GDP/GTP exchange factor Rom2p</fullName>
    </submittedName>
</protein>
<dbReference type="Gene3D" id="2.30.29.30">
    <property type="entry name" value="Pleckstrin-homology domain (PH domain)/Phosphotyrosine-binding domain (PTB)"/>
    <property type="match status" value="1"/>
</dbReference>
<dbReference type="InterPro" id="IPR001180">
    <property type="entry name" value="CNH_dom"/>
</dbReference>
<keyword evidence="2" id="KW-0344">Guanine-nucleotide releasing factor</keyword>
<dbReference type="SMART" id="SM00036">
    <property type="entry name" value="CNH"/>
    <property type="match status" value="1"/>
</dbReference>
<dbReference type="PROSITE" id="PS50219">
    <property type="entry name" value="CNH"/>
    <property type="match status" value="1"/>
</dbReference>
<name>A0AAE8MUU9_9PEZI</name>
<evidence type="ECO:0000259" key="5">
    <source>
        <dbReference type="PROSITE" id="PS50219"/>
    </source>
</evidence>
<dbReference type="InterPro" id="IPR035899">
    <property type="entry name" value="DBL_dom_sf"/>
</dbReference>
<dbReference type="SMART" id="SM00325">
    <property type="entry name" value="RhoGEF"/>
    <property type="match status" value="1"/>
</dbReference>
<feature type="domain" description="CNH" evidence="5">
    <location>
        <begin position="1356"/>
        <end position="1666"/>
    </location>
</feature>
<feature type="domain" description="DH" evidence="4">
    <location>
        <begin position="897"/>
        <end position="1089"/>
    </location>
</feature>
<feature type="region of interest" description="Disordered" evidence="3">
    <location>
        <begin position="623"/>
        <end position="708"/>
    </location>
</feature>
<organism evidence="6 7">
    <name type="scientific">Cephalotrichum gorgonifer</name>
    <dbReference type="NCBI Taxonomy" id="2041049"/>
    <lineage>
        <taxon>Eukaryota</taxon>
        <taxon>Fungi</taxon>
        <taxon>Dikarya</taxon>
        <taxon>Ascomycota</taxon>
        <taxon>Pezizomycotina</taxon>
        <taxon>Sordariomycetes</taxon>
        <taxon>Hypocreomycetidae</taxon>
        <taxon>Microascales</taxon>
        <taxon>Microascaceae</taxon>
        <taxon>Cephalotrichum</taxon>
    </lineage>
</organism>
<evidence type="ECO:0000256" key="3">
    <source>
        <dbReference type="SAM" id="MobiDB-lite"/>
    </source>
</evidence>
<feature type="compositionally biased region" description="Polar residues" evidence="3">
    <location>
        <begin position="1201"/>
        <end position="1221"/>
    </location>
</feature>
<evidence type="ECO:0000256" key="2">
    <source>
        <dbReference type="ARBA" id="ARBA00022658"/>
    </source>
</evidence>
<feature type="compositionally biased region" description="Basic and acidic residues" evidence="3">
    <location>
        <begin position="1"/>
        <end position="10"/>
    </location>
</feature>